<evidence type="ECO:0000256" key="2">
    <source>
        <dbReference type="ARBA" id="ARBA00010617"/>
    </source>
</evidence>
<dbReference type="InterPro" id="IPR002401">
    <property type="entry name" value="Cyt_P450_E_grp-I"/>
</dbReference>
<dbReference type="EMBL" id="ML978134">
    <property type="protein sequence ID" value="KAF2094396.1"/>
    <property type="molecule type" value="Genomic_DNA"/>
</dbReference>
<name>A0A9P4I9U8_9PEZI</name>
<keyword evidence="6" id="KW-1133">Transmembrane helix</keyword>
<dbReference type="PANTHER" id="PTHR24305">
    <property type="entry name" value="CYTOCHROME P450"/>
    <property type="match status" value="1"/>
</dbReference>
<keyword evidence="5" id="KW-0349">Heme</keyword>
<evidence type="ECO:0000256" key="1">
    <source>
        <dbReference type="ARBA" id="ARBA00001971"/>
    </source>
</evidence>
<dbReference type="Proteomes" id="UP000799772">
    <property type="component" value="Unassembled WGS sequence"/>
</dbReference>
<dbReference type="InterPro" id="IPR050121">
    <property type="entry name" value="Cytochrome_P450_monoxygenase"/>
</dbReference>
<evidence type="ECO:0000256" key="3">
    <source>
        <dbReference type="ARBA" id="ARBA00022723"/>
    </source>
</evidence>
<reference evidence="7" key="1">
    <citation type="journal article" date="2020" name="Stud. Mycol.">
        <title>101 Dothideomycetes genomes: a test case for predicting lifestyles and emergence of pathogens.</title>
        <authorList>
            <person name="Haridas S."/>
            <person name="Albert R."/>
            <person name="Binder M."/>
            <person name="Bloem J."/>
            <person name="Labutti K."/>
            <person name="Salamov A."/>
            <person name="Andreopoulos B."/>
            <person name="Baker S."/>
            <person name="Barry K."/>
            <person name="Bills G."/>
            <person name="Bluhm B."/>
            <person name="Cannon C."/>
            <person name="Castanera R."/>
            <person name="Culley D."/>
            <person name="Daum C."/>
            <person name="Ezra D."/>
            <person name="Gonzalez J."/>
            <person name="Henrissat B."/>
            <person name="Kuo A."/>
            <person name="Liang C."/>
            <person name="Lipzen A."/>
            <person name="Lutzoni F."/>
            <person name="Magnuson J."/>
            <person name="Mondo S."/>
            <person name="Nolan M."/>
            <person name="Ohm R."/>
            <person name="Pangilinan J."/>
            <person name="Park H.-J."/>
            <person name="Ramirez L."/>
            <person name="Alfaro M."/>
            <person name="Sun H."/>
            <person name="Tritt A."/>
            <person name="Yoshinaga Y."/>
            <person name="Zwiers L.-H."/>
            <person name="Turgeon B."/>
            <person name="Goodwin S."/>
            <person name="Spatafora J."/>
            <person name="Crous P."/>
            <person name="Grigoriev I."/>
        </authorList>
    </citation>
    <scope>NUCLEOTIDE SEQUENCE</scope>
    <source>
        <strain evidence="7">CBS 133067</strain>
    </source>
</reference>
<keyword evidence="8" id="KW-1185">Reference proteome</keyword>
<feature type="binding site" description="axial binding residue" evidence="5">
    <location>
        <position position="525"/>
    </location>
    <ligand>
        <name>heme</name>
        <dbReference type="ChEBI" id="CHEBI:30413"/>
    </ligand>
    <ligandPart>
        <name>Fe</name>
        <dbReference type="ChEBI" id="CHEBI:18248"/>
    </ligandPart>
</feature>
<dbReference type="OrthoDB" id="1470350at2759"/>
<keyword evidence="6" id="KW-0812">Transmembrane</keyword>
<proteinExistence type="inferred from homology"/>
<evidence type="ECO:0000313" key="7">
    <source>
        <dbReference type="EMBL" id="KAF2094396.1"/>
    </source>
</evidence>
<dbReference type="GO" id="GO:0005506">
    <property type="term" value="F:iron ion binding"/>
    <property type="evidence" value="ECO:0007669"/>
    <property type="project" value="InterPro"/>
</dbReference>
<sequence>MAPQASFLGTGLTAVPIVLIAISACLFFLYRRFLPKPIPGIPYNEKAAKSLLGDIPALVKATQETQEIVAWLNSQLHLHNSPIAQVFTKPFSKPWVIVGDSIEAEDILTRRNHEFAKSTIQTNVFHGLVPKHHITMDSTPEFKQHRQLIQDLITPNFLHQITAPQIHARFSALISLWEHKMRLADGHPFSVKQDIYNAGMDTIWSAAFGLDSPVNATNSQAALLSKLTSVDAPSNLNEPIIFPEAPYPQEFTAVMELVDTLEVPLKSPVPLFAHWCVRQTRKYKNNFAIKEKVLKAEIDKRAVLLNGMEKKDFTVRCGLDDILRRELIAAEKQGRQPGFHTRTIYDETLGYVVGGSETTGTAINWAMKFFAWYPNIQKKLRPALREAFTQALKEGRNPSAQEITKMAIPYLDAVQEEIFRHSLTEAASFRRTLQEVEILGHRIPKGVDVWMMGCGPGYLEPSFDIPDSLRSPTTLASKSKIGRWDPKDIRDFKPERWLVHDGNGNVSFNPQAGPHLTFSLGPRGCWGRRMAYLEMRIVLVLIIWNFQMLDVPEELTGMEAIDKIAHQPQKTYVRLAKAGY</sequence>
<comment type="cofactor">
    <cofactor evidence="1 5">
        <name>heme</name>
        <dbReference type="ChEBI" id="CHEBI:30413"/>
    </cofactor>
</comment>
<comment type="caution">
    <text evidence="7">The sequence shown here is derived from an EMBL/GenBank/DDBJ whole genome shotgun (WGS) entry which is preliminary data.</text>
</comment>
<dbReference type="SUPFAM" id="SSF48264">
    <property type="entry name" value="Cytochrome P450"/>
    <property type="match status" value="1"/>
</dbReference>
<evidence type="ECO:0000256" key="4">
    <source>
        <dbReference type="ARBA" id="ARBA00023004"/>
    </source>
</evidence>
<keyword evidence="4 5" id="KW-0408">Iron</keyword>
<comment type="similarity">
    <text evidence="2">Belongs to the cytochrome P450 family.</text>
</comment>
<dbReference type="PRINTS" id="PR00385">
    <property type="entry name" value="P450"/>
</dbReference>
<gene>
    <name evidence="7" type="ORF">NA57DRAFT_80206</name>
</gene>
<evidence type="ECO:0000256" key="6">
    <source>
        <dbReference type="SAM" id="Phobius"/>
    </source>
</evidence>
<dbReference type="Pfam" id="PF00067">
    <property type="entry name" value="p450"/>
    <property type="match status" value="2"/>
</dbReference>
<dbReference type="GO" id="GO:0016705">
    <property type="term" value="F:oxidoreductase activity, acting on paired donors, with incorporation or reduction of molecular oxygen"/>
    <property type="evidence" value="ECO:0007669"/>
    <property type="project" value="InterPro"/>
</dbReference>
<dbReference type="AlphaFoldDB" id="A0A9P4I9U8"/>
<dbReference type="GO" id="GO:0004497">
    <property type="term" value="F:monooxygenase activity"/>
    <property type="evidence" value="ECO:0007669"/>
    <property type="project" value="InterPro"/>
</dbReference>
<feature type="transmembrane region" description="Helical" evidence="6">
    <location>
        <begin position="6"/>
        <end position="30"/>
    </location>
</feature>
<protein>
    <submittedName>
        <fullName evidence="7">Cytochrome P450</fullName>
    </submittedName>
</protein>
<keyword evidence="6" id="KW-0472">Membrane</keyword>
<keyword evidence="3 5" id="KW-0479">Metal-binding</keyword>
<evidence type="ECO:0000313" key="8">
    <source>
        <dbReference type="Proteomes" id="UP000799772"/>
    </source>
</evidence>
<evidence type="ECO:0000256" key="5">
    <source>
        <dbReference type="PIRSR" id="PIRSR602401-1"/>
    </source>
</evidence>
<organism evidence="7 8">
    <name type="scientific">Rhizodiscina lignyota</name>
    <dbReference type="NCBI Taxonomy" id="1504668"/>
    <lineage>
        <taxon>Eukaryota</taxon>
        <taxon>Fungi</taxon>
        <taxon>Dikarya</taxon>
        <taxon>Ascomycota</taxon>
        <taxon>Pezizomycotina</taxon>
        <taxon>Dothideomycetes</taxon>
        <taxon>Pleosporomycetidae</taxon>
        <taxon>Aulographales</taxon>
        <taxon>Rhizodiscinaceae</taxon>
        <taxon>Rhizodiscina</taxon>
    </lineage>
</organism>
<dbReference type="PANTHER" id="PTHR24305:SF232">
    <property type="entry name" value="P450, PUTATIVE (EUROFUNG)-RELATED"/>
    <property type="match status" value="1"/>
</dbReference>
<dbReference type="PRINTS" id="PR00463">
    <property type="entry name" value="EP450I"/>
</dbReference>
<dbReference type="Gene3D" id="1.10.630.10">
    <property type="entry name" value="Cytochrome P450"/>
    <property type="match status" value="1"/>
</dbReference>
<dbReference type="GO" id="GO:0020037">
    <property type="term" value="F:heme binding"/>
    <property type="evidence" value="ECO:0007669"/>
    <property type="project" value="InterPro"/>
</dbReference>
<accession>A0A9P4I9U8</accession>
<dbReference type="InterPro" id="IPR001128">
    <property type="entry name" value="Cyt_P450"/>
</dbReference>
<dbReference type="InterPro" id="IPR036396">
    <property type="entry name" value="Cyt_P450_sf"/>
</dbReference>